<dbReference type="RefSeq" id="WP_111529038.1">
    <property type="nucleotide sequence ID" value="NZ_JBHRSG010000003.1"/>
</dbReference>
<evidence type="ECO:0000256" key="1">
    <source>
        <dbReference type="SAM" id="Phobius"/>
    </source>
</evidence>
<sequence>MQHQPANLGVWAYLFPLIAIGMVILRNSRARRLRIEALWVSPLVILLLVGLALAQEGVPSPAGLALDIAALALGALLGWWRGRFTHITVDPETHALTSRASPVGMLLILGIFALRYGLRTFAAENAGALHMSVSTVADAALVITVGLVCAQRLEIALRASRLLAEARAAKAA</sequence>
<keyword evidence="1" id="KW-0472">Membrane</keyword>
<dbReference type="Pfam" id="PF07301">
    <property type="entry name" value="DUF1453"/>
    <property type="match status" value="1"/>
</dbReference>
<keyword evidence="3" id="KW-1185">Reference proteome</keyword>
<comment type="caution">
    <text evidence="2">The sequence shown here is derived from an EMBL/GenBank/DDBJ whole genome shotgun (WGS) entry which is preliminary data.</text>
</comment>
<keyword evidence="1" id="KW-1133">Transmembrane helix</keyword>
<evidence type="ECO:0008006" key="4">
    <source>
        <dbReference type="Google" id="ProtNLM"/>
    </source>
</evidence>
<dbReference type="EMBL" id="QFYQ01000001">
    <property type="protein sequence ID" value="RAK55290.1"/>
    <property type="molecule type" value="Genomic_DNA"/>
</dbReference>
<feature type="transmembrane region" description="Helical" evidence="1">
    <location>
        <begin position="100"/>
        <end position="118"/>
    </location>
</feature>
<proteinExistence type="predicted"/>
<gene>
    <name evidence="2" type="ORF">DJ017_12590</name>
</gene>
<name>A0A328AKD2_9CAUL</name>
<organism evidence="2 3">
    <name type="scientific">Phenylobacterium soli</name>
    <dbReference type="NCBI Taxonomy" id="2170551"/>
    <lineage>
        <taxon>Bacteria</taxon>
        <taxon>Pseudomonadati</taxon>
        <taxon>Pseudomonadota</taxon>
        <taxon>Alphaproteobacteria</taxon>
        <taxon>Caulobacterales</taxon>
        <taxon>Caulobacteraceae</taxon>
        <taxon>Phenylobacterium</taxon>
    </lineage>
</organism>
<protein>
    <recommendedName>
        <fullName evidence="4">DUF1453 domain-containing protein</fullName>
    </recommendedName>
</protein>
<evidence type="ECO:0000313" key="3">
    <source>
        <dbReference type="Proteomes" id="UP000249254"/>
    </source>
</evidence>
<keyword evidence="1" id="KW-0812">Transmembrane</keyword>
<reference evidence="3" key="1">
    <citation type="submission" date="2018-05" db="EMBL/GenBank/DDBJ databases">
        <authorList>
            <person name="Li X."/>
        </authorList>
    </citation>
    <scope>NUCLEOTIDE SEQUENCE [LARGE SCALE GENOMIC DNA]</scope>
    <source>
        <strain evidence="3">LX32</strain>
    </source>
</reference>
<evidence type="ECO:0000313" key="2">
    <source>
        <dbReference type="EMBL" id="RAK55290.1"/>
    </source>
</evidence>
<dbReference type="OrthoDB" id="7204434at2"/>
<accession>A0A328AKD2</accession>
<feature type="transmembrane region" description="Helical" evidence="1">
    <location>
        <begin position="6"/>
        <end position="25"/>
    </location>
</feature>
<dbReference type="AlphaFoldDB" id="A0A328AKD2"/>
<feature type="transmembrane region" description="Helical" evidence="1">
    <location>
        <begin position="130"/>
        <end position="150"/>
    </location>
</feature>
<feature type="transmembrane region" description="Helical" evidence="1">
    <location>
        <begin position="61"/>
        <end position="80"/>
    </location>
</feature>
<dbReference type="InterPro" id="IPR058247">
    <property type="entry name" value="DUF1453"/>
</dbReference>
<dbReference type="Proteomes" id="UP000249254">
    <property type="component" value="Unassembled WGS sequence"/>
</dbReference>
<feature type="transmembrane region" description="Helical" evidence="1">
    <location>
        <begin position="37"/>
        <end position="55"/>
    </location>
</feature>